<dbReference type="GO" id="GO:0032259">
    <property type="term" value="P:methylation"/>
    <property type="evidence" value="ECO:0007669"/>
    <property type="project" value="UniProtKB-KW"/>
</dbReference>
<evidence type="ECO:0000256" key="1">
    <source>
        <dbReference type="ARBA" id="ARBA00022603"/>
    </source>
</evidence>
<comment type="caution">
    <text evidence="6">The sequence shown here is derived from an EMBL/GenBank/DDBJ whole genome shotgun (WGS) entry which is preliminary data.</text>
</comment>
<evidence type="ECO:0000256" key="2">
    <source>
        <dbReference type="ARBA" id="ARBA00022679"/>
    </source>
</evidence>
<dbReference type="CDD" id="cd02440">
    <property type="entry name" value="AdoMet_MTases"/>
    <property type="match status" value="1"/>
</dbReference>
<evidence type="ECO:0000313" key="6">
    <source>
        <dbReference type="EMBL" id="MFC5149739.1"/>
    </source>
</evidence>
<feature type="domain" description="Polyketide synthase-like methyltransferase" evidence="5">
    <location>
        <begin position="49"/>
        <end position="285"/>
    </location>
</feature>
<accession>A0ABW0AAM4</accession>
<dbReference type="SUPFAM" id="SSF53335">
    <property type="entry name" value="S-adenosyl-L-methionine-dependent methyltransferases"/>
    <property type="match status" value="1"/>
</dbReference>
<dbReference type="EMBL" id="JBHSKJ010000031">
    <property type="protein sequence ID" value="MFC5149739.1"/>
    <property type="molecule type" value="Genomic_DNA"/>
</dbReference>
<feature type="region of interest" description="Disordered" evidence="4">
    <location>
        <begin position="1"/>
        <end position="24"/>
    </location>
</feature>
<dbReference type="EC" id="2.1.1.-" evidence="6"/>
<sequence>MTEQVQEQAEARAQQQAQALSPDEVGEVYDEKGWLWEIFMGQNLHIGWWDDEAPGTDPKDRLTDVLIEQVALRPGQHLLDVGCGQGRPALRLAEASGGEVTGITVSAEQVAAGTEAAAGAGLADRVRFALADVSELPYADGEFDAAWAMESLMYLGDRPAALREIARVLKPGGVFVLSDYVESAELDEEWRKVLLEGFTVGSLPTAEQYAEMITAAGLTVERNFDATAHLRRSAARIDQLVADNYDKVVEKGGLQFAEEFKEMIGRVSKLERDMLGYSVITVRKPLA</sequence>
<feature type="compositionally biased region" description="Low complexity" evidence="4">
    <location>
        <begin position="1"/>
        <end position="19"/>
    </location>
</feature>
<keyword evidence="3" id="KW-0949">S-adenosyl-L-methionine</keyword>
<dbReference type="RefSeq" id="WP_382050607.1">
    <property type="nucleotide sequence ID" value="NZ_JBHSKJ010000031.1"/>
</dbReference>
<dbReference type="PANTHER" id="PTHR44068:SF11">
    <property type="entry name" value="GERANYL DIPHOSPHATE 2-C-METHYLTRANSFERASE"/>
    <property type="match status" value="1"/>
</dbReference>
<proteinExistence type="predicted"/>
<dbReference type="Proteomes" id="UP001596222">
    <property type="component" value="Unassembled WGS sequence"/>
</dbReference>
<evidence type="ECO:0000256" key="4">
    <source>
        <dbReference type="SAM" id="MobiDB-lite"/>
    </source>
</evidence>
<evidence type="ECO:0000313" key="7">
    <source>
        <dbReference type="Proteomes" id="UP001596222"/>
    </source>
</evidence>
<dbReference type="GO" id="GO:0008168">
    <property type="term" value="F:methyltransferase activity"/>
    <property type="evidence" value="ECO:0007669"/>
    <property type="project" value="UniProtKB-KW"/>
</dbReference>
<name>A0ABW0AAM4_9ACTN</name>
<keyword evidence="1 6" id="KW-0489">Methyltransferase</keyword>
<keyword evidence="2 6" id="KW-0808">Transferase</keyword>
<dbReference type="InterPro" id="IPR050447">
    <property type="entry name" value="Erg6_SMT_methyltransf"/>
</dbReference>
<dbReference type="InterPro" id="IPR029063">
    <property type="entry name" value="SAM-dependent_MTases_sf"/>
</dbReference>
<keyword evidence="7" id="KW-1185">Reference proteome</keyword>
<dbReference type="Gene3D" id="3.40.50.150">
    <property type="entry name" value="Vaccinia Virus protein VP39"/>
    <property type="match status" value="1"/>
</dbReference>
<reference evidence="7" key="1">
    <citation type="journal article" date="2019" name="Int. J. Syst. Evol. Microbiol.">
        <title>The Global Catalogue of Microorganisms (GCM) 10K type strain sequencing project: providing services to taxonomists for standard genome sequencing and annotation.</title>
        <authorList>
            <consortium name="The Broad Institute Genomics Platform"/>
            <consortium name="The Broad Institute Genome Sequencing Center for Infectious Disease"/>
            <person name="Wu L."/>
            <person name="Ma J."/>
        </authorList>
    </citation>
    <scope>NUCLEOTIDE SEQUENCE [LARGE SCALE GENOMIC DNA]</scope>
    <source>
        <strain evidence="7">CGMCC 4.1641</strain>
    </source>
</reference>
<dbReference type="Pfam" id="PF08241">
    <property type="entry name" value="Methyltransf_11"/>
    <property type="match status" value="1"/>
</dbReference>
<protein>
    <submittedName>
        <fullName evidence="6">SAM-dependent methyltransferase</fullName>
        <ecNumber evidence="6">2.1.1.-</ecNumber>
    </submittedName>
</protein>
<gene>
    <name evidence="6" type="ORF">ACFPP6_34315</name>
</gene>
<evidence type="ECO:0000256" key="3">
    <source>
        <dbReference type="ARBA" id="ARBA00022691"/>
    </source>
</evidence>
<dbReference type="PANTHER" id="PTHR44068">
    <property type="entry name" value="ZGC:194242"/>
    <property type="match status" value="1"/>
</dbReference>
<dbReference type="InterPro" id="IPR020803">
    <property type="entry name" value="MeTfrase_dom"/>
</dbReference>
<organism evidence="6 7">
    <name type="scientific">Streptomyces aureoversilis</name>
    <dbReference type="NCBI Taxonomy" id="67277"/>
    <lineage>
        <taxon>Bacteria</taxon>
        <taxon>Bacillati</taxon>
        <taxon>Actinomycetota</taxon>
        <taxon>Actinomycetes</taxon>
        <taxon>Kitasatosporales</taxon>
        <taxon>Streptomycetaceae</taxon>
        <taxon>Streptomyces</taxon>
    </lineage>
</organism>
<dbReference type="SMART" id="SM00828">
    <property type="entry name" value="PKS_MT"/>
    <property type="match status" value="1"/>
</dbReference>
<dbReference type="InterPro" id="IPR013216">
    <property type="entry name" value="Methyltransf_11"/>
</dbReference>
<evidence type="ECO:0000259" key="5">
    <source>
        <dbReference type="SMART" id="SM00828"/>
    </source>
</evidence>